<gene>
    <name evidence="2" type="ORF">HIJ39_16300</name>
</gene>
<dbReference type="GO" id="GO:0003676">
    <property type="term" value="F:nucleic acid binding"/>
    <property type="evidence" value="ECO:0007669"/>
    <property type="project" value="InterPro"/>
</dbReference>
<dbReference type="Gene3D" id="3.30.420.10">
    <property type="entry name" value="Ribonuclease H-like superfamily/Ribonuclease H"/>
    <property type="match status" value="1"/>
</dbReference>
<evidence type="ECO:0000313" key="2">
    <source>
        <dbReference type="EMBL" id="NMP23896.1"/>
    </source>
</evidence>
<dbReference type="Pfam" id="PF00665">
    <property type="entry name" value="rve"/>
    <property type="match status" value="1"/>
</dbReference>
<feature type="domain" description="Integrase catalytic" evidence="1">
    <location>
        <begin position="161"/>
        <end position="333"/>
    </location>
</feature>
<dbReference type="SUPFAM" id="SSF53098">
    <property type="entry name" value="Ribonuclease H-like"/>
    <property type="match status" value="1"/>
</dbReference>
<comment type="caution">
    <text evidence="2">The sequence shown here is derived from an EMBL/GenBank/DDBJ whole genome shotgun (WGS) entry which is preliminary data.</text>
</comment>
<dbReference type="SUPFAM" id="SSF46689">
    <property type="entry name" value="Homeodomain-like"/>
    <property type="match status" value="1"/>
</dbReference>
<organism evidence="2 3">
    <name type="scientific">Sulfobacillus harzensis</name>
    <dbReference type="NCBI Taxonomy" id="2729629"/>
    <lineage>
        <taxon>Bacteria</taxon>
        <taxon>Bacillati</taxon>
        <taxon>Bacillota</taxon>
        <taxon>Clostridia</taxon>
        <taxon>Eubacteriales</taxon>
        <taxon>Clostridiales Family XVII. Incertae Sedis</taxon>
        <taxon>Sulfobacillus</taxon>
    </lineage>
</organism>
<protein>
    <submittedName>
        <fullName evidence="2">DDE-type integrase/transposase/recombinase</fullName>
    </submittedName>
</protein>
<dbReference type="RefSeq" id="WP_169101556.1">
    <property type="nucleotide sequence ID" value="NZ_JABBVZ010000072.1"/>
</dbReference>
<dbReference type="EMBL" id="JABBVZ010000072">
    <property type="protein sequence ID" value="NMP23896.1"/>
    <property type="molecule type" value="Genomic_DNA"/>
</dbReference>
<proteinExistence type="predicted"/>
<dbReference type="InterPro" id="IPR012337">
    <property type="entry name" value="RNaseH-like_sf"/>
</dbReference>
<accession>A0A7Y0Q4D7</accession>
<dbReference type="AlphaFoldDB" id="A0A7Y0Q4D7"/>
<name>A0A7Y0Q4D7_9FIRM</name>
<dbReference type="PROSITE" id="PS50994">
    <property type="entry name" value="INTEGRASE"/>
    <property type="match status" value="1"/>
</dbReference>
<reference evidence="2 3" key="1">
    <citation type="submission" date="2020-04" db="EMBL/GenBank/DDBJ databases">
        <authorList>
            <person name="Zhang R."/>
            <person name="Schippers A."/>
        </authorList>
    </citation>
    <scope>NUCLEOTIDE SEQUENCE [LARGE SCALE GENOMIC DNA]</scope>
    <source>
        <strain evidence="2 3">DSM 109850</strain>
    </source>
</reference>
<evidence type="ECO:0000313" key="3">
    <source>
        <dbReference type="Proteomes" id="UP000533476"/>
    </source>
</evidence>
<dbReference type="InterPro" id="IPR055247">
    <property type="entry name" value="InsJ-like_HTH"/>
</dbReference>
<dbReference type="GO" id="GO:0015074">
    <property type="term" value="P:DNA integration"/>
    <property type="evidence" value="ECO:0007669"/>
    <property type="project" value="InterPro"/>
</dbReference>
<dbReference type="InterPro" id="IPR001584">
    <property type="entry name" value="Integrase_cat-core"/>
</dbReference>
<sequence length="458" mass="52074">MTEEECEAWALYRYRVISPCLDPATTPQTRAAYLGQLGEQPITAPTGHVAPPSERTLRRWLQIYRQGGFAALRPQPRADAGQLRAIPPALWEQAVAFKQEVPERSAEQVLALLRAWAPTAGIPTAAVDGIRRSTLYRHWHRAGWTKRRIRTAAPKRYKRWEAAGPGDLWQSDVMNGPFLPDPTPAQPDRMRATYCLVILDDYSRRIMAGQFAWSADTDLLEALLRQALERWGAPRRFYCDNGQIYVSQRLEGILARLDIRLIHTPAYTPQGKGKQEKLWGFVQSSFLPELRVQPADSLGQLNTWFTAWCEAHYHRRVHRETGEAPLVRWQAGSLHRSVSWEVLHAAFQERCTRTVDKTGQVQWQGHRWIVPEGLLQCRVELRWDPHAPETIDVWYENQCYGQAGAADQAAPVLEATPAPKPAMGPGLSYLTILARQREARHQGGIDWAARPPERTDDV</sequence>
<dbReference type="Pfam" id="PF13518">
    <property type="entry name" value="HTH_28"/>
    <property type="match status" value="1"/>
</dbReference>
<dbReference type="Proteomes" id="UP000533476">
    <property type="component" value="Unassembled WGS sequence"/>
</dbReference>
<dbReference type="InterPro" id="IPR009057">
    <property type="entry name" value="Homeodomain-like_sf"/>
</dbReference>
<dbReference type="PANTHER" id="PTHR35004">
    <property type="entry name" value="TRANSPOSASE RV3428C-RELATED"/>
    <property type="match status" value="1"/>
</dbReference>
<dbReference type="InterPro" id="IPR036397">
    <property type="entry name" value="RNaseH_sf"/>
</dbReference>
<dbReference type="PANTHER" id="PTHR35004:SF6">
    <property type="entry name" value="TRANSPOSASE"/>
    <property type="match status" value="1"/>
</dbReference>
<keyword evidence="3" id="KW-1185">Reference proteome</keyword>
<evidence type="ECO:0000259" key="1">
    <source>
        <dbReference type="PROSITE" id="PS50994"/>
    </source>
</evidence>